<dbReference type="AlphaFoldDB" id="A0A418Q9R0"/>
<dbReference type="EMBL" id="QXJK01000001">
    <property type="protein sequence ID" value="RIX36751.1"/>
    <property type="molecule type" value="Genomic_DNA"/>
</dbReference>
<evidence type="ECO:0000256" key="1">
    <source>
        <dbReference type="SAM" id="MobiDB-lite"/>
    </source>
</evidence>
<evidence type="ECO:0000313" key="3">
    <source>
        <dbReference type="Proteomes" id="UP000285278"/>
    </source>
</evidence>
<keyword evidence="3" id="KW-1185">Reference proteome</keyword>
<name>A0A418Q9R0_9CORY</name>
<dbReference type="STRING" id="1451189.CFAL_08970"/>
<accession>A0A418Q9R0</accession>
<protein>
    <submittedName>
        <fullName evidence="2">DUF3499 domain-containing protein</fullName>
    </submittedName>
</protein>
<dbReference type="Proteomes" id="UP000285278">
    <property type="component" value="Unassembled WGS sequence"/>
</dbReference>
<comment type="caution">
    <text evidence="2">The sequence shown here is derived from an EMBL/GenBank/DDBJ whole genome shotgun (WGS) entry which is preliminary data.</text>
</comment>
<dbReference type="RefSeq" id="WP_119664099.1">
    <property type="nucleotide sequence ID" value="NZ_QXJK01000001.1"/>
</dbReference>
<dbReference type="Pfam" id="PF12005">
    <property type="entry name" value="DUF3499"/>
    <property type="match status" value="1"/>
</dbReference>
<reference evidence="2 3" key="1">
    <citation type="submission" date="2018-09" db="EMBL/GenBank/DDBJ databases">
        <title>Optimization and identification of Corynebacterium falsenii FN1-14 from fish paste.</title>
        <authorList>
            <person name="Daroonpunt R."/>
            <person name="Tanasupawat S."/>
        </authorList>
    </citation>
    <scope>NUCLEOTIDE SEQUENCE [LARGE SCALE GENOMIC DNA]</scope>
    <source>
        <strain evidence="2 3">FN1-14</strain>
    </source>
</reference>
<feature type="region of interest" description="Disordered" evidence="1">
    <location>
        <begin position="110"/>
        <end position="145"/>
    </location>
</feature>
<dbReference type="InterPro" id="IPR021888">
    <property type="entry name" value="DUF3499"/>
</dbReference>
<sequence length="145" mass="15861">MTFHRPCSRPGCQNPAVATLTYDYAQQIATVGPLHIHADPHRWDLCAEHARRTTVPVGWTLEVNDNPDTVDAADADDDDLMALAKAVQEAAEAAEVVEPEPTPSRIVRRVDVPAPTGRHPSRRNLPTKGPRRHLRAVRDTGPAGN</sequence>
<gene>
    <name evidence="2" type="ORF">D3M95_00640</name>
</gene>
<dbReference type="OrthoDB" id="3216194at2"/>
<organism evidence="2 3">
    <name type="scientific">Corynebacterium falsenii</name>
    <dbReference type="NCBI Taxonomy" id="108486"/>
    <lineage>
        <taxon>Bacteria</taxon>
        <taxon>Bacillati</taxon>
        <taxon>Actinomycetota</taxon>
        <taxon>Actinomycetes</taxon>
        <taxon>Mycobacteriales</taxon>
        <taxon>Corynebacteriaceae</taxon>
        <taxon>Corynebacterium</taxon>
    </lineage>
</organism>
<proteinExistence type="predicted"/>
<evidence type="ECO:0000313" key="2">
    <source>
        <dbReference type="EMBL" id="RIX36751.1"/>
    </source>
</evidence>